<dbReference type="PROSITE" id="PS51257">
    <property type="entry name" value="PROKAR_LIPOPROTEIN"/>
    <property type="match status" value="1"/>
</dbReference>
<evidence type="ECO:0000313" key="3">
    <source>
        <dbReference type="EMBL" id="MCW3473326.1"/>
    </source>
</evidence>
<dbReference type="AlphaFoldDB" id="A0AA42CEC1"/>
<accession>A0AA42CEC1</accession>
<keyword evidence="2" id="KW-0732">Signal</keyword>
<reference evidence="3" key="1">
    <citation type="submission" date="2022-09" db="EMBL/GenBank/DDBJ databases">
        <title>Rhodovastum sp. nov. RN2-1 isolated from soil in Seongnam, South Korea.</title>
        <authorList>
            <person name="Le N.T."/>
        </authorList>
    </citation>
    <scope>NUCLEOTIDE SEQUENCE</scope>
    <source>
        <strain evidence="3">RN2-1</strain>
    </source>
</reference>
<feature type="compositionally biased region" description="Low complexity" evidence="1">
    <location>
        <begin position="66"/>
        <end position="87"/>
    </location>
</feature>
<evidence type="ECO:0000256" key="1">
    <source>
        <dbReference type="SAM" id="MobiDB-lite"/>
    </source>
</evidence>
<dbReference type="InterPro" id="IPR021395">
    <property type="entry name" value="DUF3035"/>
</dbReference>
<dbReference type="Pfam" id="PF11233">
    <property type="entry name" value="DUF3035"/>
    <property type="match status" value="1"/>
</dbReference>
<keyword evidence="4" id="KW-1185">Reference proteome</keyword>
<feature type="region of interest" description="Disordered" evidence="1">
    <location>
        <begin position="49"/>
        <end position="109"/>
    </location>
</feature>
<dbReference type="EMBL" id="JAPDNT010000001">
    <property type="protein sequence ID" value="MCW3473326.1"/>
    <property type="molecule type" value="Genomic_DNA"/>
</dbReference>
<feature type="compositionally biased region" description="Polar residues" evidence="1">
    <location>
        <begin position="94"/>
        <end position="104"/>
    </location>
</feature>
<dbReference type="Proteomes" id="UP001165679">
    <property type="component" value="Unassembled WGS sequence"/>
</dbReference>
<protein>
    <submittedName>
        <fullName evidence="3">DUF3035 domain-containing protein</fullName>
    </submittedName>
</protein>
<evidence type="ECO:0000256" key="2">
    <source>
        <dbReference type="SAM" id="SignalP"/>
    </source>
</evidence>
<proteinExistence type="predicted"/>
<feature type="chain" id="PRO_5041425016" evidence="2">
    <location>
        <begin position="24"/>
        <end position="188"/>
    </location>
</feature>
<feature type="signal peptide" evidence="2">
    <location>
        <begin position="1"/>
        <end position="23"/>
    </location>
</feature>
<reference evidence="3" key="2">
    <citation type="submission" date="2022-10" db="EMBL/GenBank/DDBJ databases">
        <authorList>
            <person name="Trinh H.N."/>
        </authorList>
    </citation>
    <scope>NUCLEOTIDE SEQUENCE</scope>
    <source>
        <strain evidence="3">RN2-1</strain>
    </source>
</reference>
<evidence type="ECO:0000313" key="4">
    <source>
        <dbReference type="Proteomes" id="UP001165679"/>
    </source>
</evidence>
<organism evidence="3 4">
    <name type="scientific">Limobrevibacterium gyesilva</name>
    <dbReference type="NCBI Taxonomy" id="2991712"/>
    <lineage>
        <taxon>Bacteria</taxon>
        <taxon>Pseudomonadati</taxon>
        <taxon>Pseudomonadota</taxon>
        <taxon>Alphaproteobacteria</taxon>
        <taxon>Acetobacterales</taxon>
        <taxon>Acetobacteraceae</taxon>
        <taxon>Limobrevibacterium</taxon>
    </lineage>
</organism>
<dbReference type="RefSeq" id="WP_264711899.1">
    <property type="nucleotide sequence ID" value="NZ_JAPDNT010000001.1"/>
</dbReference>
<name>A0AA42CEC1_9PROT</name>
<sequence>MVQFRRLRVVPVLCLGATLGLTACGGTDVARTFGLVRDAPDEFQVTTRAPLSMPPDYTLRPPRPGASRPQEQSSSSAAQATLAPQTAFGADAVGSTSPGQQALLNASGPAAPADIRRKVDADAAIDAPGPSFTDRLMFWRSPPPPGIVVDPQKEAQRLRENAALGQNVQQGDTPIIQPKKQSLFGRIF</sequence>
<comment type="caution">
    <text evidence="3">The sequence shown here is derived from an EMBL/GenBank/DDBJ whole genome shotgun (WGS) entry which is preliminary data.</text>
</comment>
<gene>
    <name evidence="3" type="ORF">OL599_01945</name>
</gene>